<dbReference type="Proteomes" id="UP001234178">
    <property type="component" value="Unassembled WGS sequence"/>
</dbReference>
<keyword evidence="2" id="KW-1185">Reference proteome</keyword>
<evidence type="ECO:0008006" key="3">
    <source>
        <dbReference type="Google" id="ProtNLM"/>
    </source>
</evidence>
<evidence type="ECO:0000313" key="1">
    <source>
        <dbReference type="EMBL" id="KAK4004033.1"/>
    </source>
</evidence>
<dbReference type="EMBL" id="JAOYFB010000001">
    <property type="protein sequence ID" value="KAK4004033.1"/>
    <property type="molecule type" value="Genomic_DNA"/>
</dbReference>
<evidence type="ECO:0000313" key="2">
    <source>
        <dbReference type="Proteomes" id="UP001234178"/>
    </source>
</evidence>
<sequence>MNISKDSTKADVDKVVELLQSLGFLINWEKSIVEPSHVLEYLGLATTVKAKCDAALARSKVSLREMHRCVDHRQLDMGHTYDTFFAVSF</sequence>
<organism evidence="1 2">
    <name type="scientific">Daphnia magna</name>
    <dbReference type="NCBI Taxonomy" id="35525"/>
    <lineage>
        <taxon>Eukaryota</taxon>
        <taxon>Metazoa</taxon>
        <taxon>Ecdysozoa</taxon>
        <taxon>Arthropoda</taxon>
        <taxon>Crustacea</taxon>
        <taxon>Branchiopoda</taxon>
        <taxon>Diplostraca</taxon>
        <taxon>Cladocera</taxon>
        <taxon>Anomopoda</taxon>
        <taxon>Daphniidae</taxon>
        <taxon>Daphnia</taxon>
    </lineage>
</organism>
<reference evidence="1 2" key="1">
    <citation type="journal article" date="2023" name="Nucleic Acids Res.">
        <title>The hologenome of Daphnia magna reveals possible DNA methylation and microbiome-mediated evolution of the host genome.</title>
        <authorList>
            <person name="Chaturvedi A."/>
            <person name="Li X."/>
            <person name="Dhandapani V."/>
            <person name="Marshall H."/>
            <person name="Kissane S."/>
            <person name="Cuenca-Cambronero M."/>
            <person name="Asole G."/>
            <person name="Calvet F."/>
            <person name="Ruiz-Romero M."/>
            <person name="Marangio P."/>
            <person name="Guigo R."/>
            <person name="Rago D."/>
            <person name="Mirbahai L."/>
            <person name="Eastwood N."/>
            <person name="Colbourne J.K."/>
            <person name="Zhou J."/>
            <person name="Mallon E."/>
            <person name="Orsini L."/>
        </authorList>
    </citation>
    <scope>NUCLEOTIDE SEQUENCE [LARGE SCALE GENOMIC DNA]</scope>
    <source>
        <strain evidence="1">LRV0_1</strain>
    </source>
</reference>
<comment type="caution">
    <text evidence="1">The sequence shown here is derived from an EMBL/GenBank/DDBJ whole genome shotgun (WGS) entry which is preliminary data.</text>
</comment>
<name>A0ABQ9YTR0_9CRUS</name>
<gene>
    <name evidence="1" type="ORF">OUZ56_005776</name>
</gene>
<accession>A0ABQ9YTR0</accession>
<protein>
    <recommendedName>
        <fullName evidence="3">Reverse transcriptase domain-containing protein</fullName>
    </recommendedName>
</protein>
<proteinExistence type="predicted"/>